<dbReference type="Proteomes" id="UP000005632">
    <property type="component" value="Chromosome"/>
</dbReference>
<dbReference type="KEGG" id="sgp:SpiGrapes_3190"/>
<dbReference type="Gene3D" id="3.20.80.10">
    <property type="entry name" value="Regulatory factor, effector binding domain"/>
    <property type="match status" value="1"/>
</dbReference>
<dbReference type="PIRSF" id="PIRSF031644">
    <property type="entry name" value="UCP031644"/>
    <property type="match status" value="1"/>
</dbReference>
<evidence type="ECO:0000259" key="1">
    <source>
        <dbReference type="Pfam" id="PF06445"/>
    </source>
</evidence>
<evidence type="ECO:0000313" key="3">
    <source>
        <dbReference type="Proteomes" id="UP000005632"/>
    </source>
</evidence>
<dbReference type="AlphaFoldDB" id="G8QQK5"/>
<dbReference type="EMBL" id="CP003155">
    <property type="protein sequence ID" value="AEV30935.1"/>
    <property type="molecule type" value="Genomic_DNA"/>
</dbReference>
<evidence type="ECO:0000313" key="2">
    <source>
        <dbReference type="EMBL" id="AEV30935.1"/>
    </source>
</evidence>
<dbReference type="Pfam" id="PF06445">
    <property type="entry name" value="GyrI-like"/>
    <property type="match status" value="1"/>
</dbReference>
<reference evidence="2 3" key="1">
    <citation type="submission" date="2011-11" db="EMBL/GenBank/DDBJ databases">
        <title>Complete sequence of Spirochaeta sp. grapes.</title>
        <authorList>
            <consortium name="US DOE Joint Genome Institute"/>
            <person name="Lucas S."/>
            <person name="Han J."/>
            <person name="Lapidus A."/>
            <person name="Cheng J.-F."/>
            <person name="Goodwin L."/>
            <person name="Pitluck S."/>
            <person name="Peters L."/>
            <person name="Ovchinnikova G."/>
            <person name="Munk A.C."/>
            <person name="Detter J.C."/>
            <person name="Han C."/>
            <person name="Tapia R."/>
            <person name="Land M."/>
            <person name="Hauser L."/>
            <person name="Kyrpides N."/>
            <person name="Ivanova N."/>
            <person name="Pagani I."/>
            <person name="Ritalahtilisa K."/>
            <person name="Loeffler F."/>
            <person name="Woyke T."/>
        </authorList>
    </citation>
    <scope>NUCLEOTIDE SEQUENCE [LARGE SCALE GENOMIC DNA]</scope>
    <source>
        <strain evidence="3">ATCC BAA-1885 / DSM 22778 / Grapes</strain>
    </source>
</reference>
<name>G8QQK5_SPHPG</name>
<proteinExistence type="predicted"/>
<dbReference type="SUPFAM" id="SSF55136">
    <property type="entry name" value="Probable bacterial effector-binding domain"/>
    <property type="match status" value="1"/>
</dbReference>
<protein>
    <recommendedName>
        <fullName evidence="1">GyrI-like small molecule binding domain-containing protein</fullName>
    </recommendedName>
</protein>
<dbReference type="eggNOG" id="COG4832">
    <property type="taxonomic scope" value="Bacteria"/>
</dbReference>
<keyword evidence="3" id="KW-1185">Reference proteome</keyword>
<dbReference type="InterPro" id="IPR008319">
    <property type="entry name" value="GyrI-like_CCH_Lin2189-like"/>
</dbReference>
<dbReference type="InterPro" id="IPR029442">
    <property type="entry name" value="GyrI-like"/>
</dbReference>
<dbReference type="STRING" id="158190.SpiGrapes_3190"/>
<gene>
    <name evidence="2" type="ordered locus">SpiGrapes_3190</name>
</gene>
<dbReference type="HOGENOM" id="CLU_083625_0_0_12"/>
<organism evidence="2 3">
    <name type="scientific">Sphaerochaeta pleomorpha (strain ATCC BAA-1885 / DSM 22778 / Grapes)</name>
    <dbReference type="NCBI Taxonomy" id="158190"/>
    <lineage>
        <taxon>Bacteria</taxon>
        <taxon>Pseudomonadati</taxon>
        <taxon>Spirochaetota</taxon>
        <taxon>Spirochaetia</taxon>
        <taxon>Spirochaetales</taxon>
        <taxon>Sphaerochaetaceae</taxon>
        <taxon>Sphaerochaeta</taxon>
    </lineage>
</organism>
<dbReference type="RefSeq" id="WP_014271774.1">
    <property type="nucleotide sequence ID" value="NC_016633.1"/>
</dbReference>
<sequence length="198" mass="22819">MDNFDVKKTYASVYGAKEQPSLVTVPPLPYFIVDGQGEPAGKEYAQSVEILYGLSFTLKMAYKSESWYKPFVVAPLEGVWYACQEEARSLWRWSSMICQPDFVTSDIFSQVQVLCRSRKKIPTELSRFSIVEDGLCVTMLHRGPYSEEKRSFDAMESFCLENHVVRNGDMHREIYLSDPRKTAPEKLKTILRYSVSRI</sequence>
<feature type="domain" description="GyrI-like small molecule binding" evidence="1">
    <location>
        <begin position="19"/>
        <end position="189"/>
    </location>
</feature>
<dbReference type="InterPro" id="IPR011256">
    <property type="entry name" value="Reg_factor_effector_dom_sf"/>
</dbReference>
<accession>G8QQK5</accession>